<dbReference type="Proteomes" id="UP000193944">
    <property type="component" value="Unassembled WGS sequence"/>
</dbReference>
<name>A0A1Y1X9C5_9FUNG</name>
<reference evidence="2 3" key="1">
    <citation type="submission" date="2016-08" db="EMBL/GenBank/DDBJ databases">
        <title>A Parts List for Fungal Cellulosomes Revealed by Comparative Genomics.</title>
        <authorList>
            <consortium name="DOE Joint Genome Institute"/>
            <person name="Haitjema C.H."/>
            <person name="Gilmore S.P."/>
            <person name="Henske J.K."/>
            <person name="Solomon K.V."/>
            <person name="De Groot R."/>
            <person name="Kuo A."/>
            <person name="Mondo S.J."/>
            <person name="Salamov A.A."/>
            <person name="Labutti K."/>
            <person name="Zhao Z."/>
            <person name="Chiniquy J."/>
            <person name="Barry K."/>
            <person name="Brewer H.M."/>
            <person name="Purvine S.O."/>
            <person name="Wright A.T."/>
            <person name="Boxma B."/>
            <person name="Van Alen T."/>
            <person name="Hackstein J.H."/>
            <person name="Baker S.E."/>
            <person name="Grigoriev I.V."/>
            <person name="O'Malley M.A."/>
        </authorList>
    </citation>
    <scope>NUCLEOTIDE SEQUENCE [LARGE SCALE GENOMIC DNA]</scope>
    <source>
        <strain evidence="2 3">S4</strain>
    </source>
</reference>
<dbReference type="EMBL" id="MCFG01000105">
    <property type="protein sequence ID" value="ORX82006.1"/>
    <property type="molecule type" value="Genomic_DNA"/>
</dbReference>
<feature type="compositionally biased region" description="Polar residues" evidence="1">
    <location>
        <begin position="1"/>
        <end position="14"/>
    </location>
</feature>
<sequence length="372" mass="42883">MKNKKLTVNSVNKNTKPERDNESKMLNTTPTNKIGIKNHQIKKEVINKNNNNNNTKSIQHPVVQVRNNNNNKVKINDYFNLLIKDTLSTSNDLYPSKPKNNLNVTGNIKKEKLQLKIPDSFKNTNIILPPVNYCLPKKINNDNKNSTKTKQIKINNKDNNKVILKKRGLSTSELKKCLIVIYDDIMMDNYENNQEQVDKTNNTVTTMKTNHDLNSKEFYNLFINEINICYGKDIKNDPLYSNKNEDKSMCGINDNNNNICQLRRTITQNKSFNKMLDDIYSLNINDVINNNPGNTNNNDNNMKNSGKIIKIKPKNNPTTTKKIVIQQSLLSSLNSPINSHNKNKRKFSSSNLRKINTKQTKLNFITKRQKTI</sequence>
<dbReference type="AlphaFoldDB" id="A0A1Y1X9C5"/>
<accession>A0A1Y1X9C5</accession>
<gene>
    <name evidence="2" type="ORF">BCR32DRAFT_327043</name>
</gene>
<organism evidence="2 3">
    <name type="scientific">Anaeromyces robustus</name>
    <dbReference type="NCBI Taxonomy" id="1754192"/>
    <lineage>
        <taxon>Eukaryota</taxon>
        <taxon>Fungi</taxon>
        <taxon>Fungi incertae sedis</taxon>
        <taxon>Chytridiomycota</taxon>
        <taxon>Chytridiomycota incertae sedis</taxon>
        <taxon>Neocallimastigomycetes</taxon>
        <taxon>Neocallimastigales</taxon>
        <taxon>Neocallimastigaceae</taxon>
        <taxon>Anaeromyces</taxon>
    </lineage>
</organism>
<comment type="caution">
    <text evidence="2">The sequence shown here is derived from an EMBL/GenBank/DDBJ whole genome shotgun (WGS) entry which is preliminary data.</text>
</comment>
<reference evidence="2 3" key="2">
    <citation type="submission" date="2016-08" db="EMBL/GenBank/DDBJ databases">
        <title>Pervasive Adenine N6-methylation of Active Genes in Fungi.</title>
        <authorList>
            <consortium name="DOE Joint Genome Institute"/>
            <person name="Mondo S.J."/>
            <person name="Dannebaum R.O."/>
            <person name="Kuo R.C."/>
            <person name="Labutti K."/>
            <person name="Haridas S."/>
            <person name="Kuo A."/>
            <person name="Salamov A."/>
            <person name="Ahrendt S.R."/>
            <person name="Lipzen A."/>
            <person name="Sullivan W."/>
            <person name="Andreopoulos W.B."/>
            <person name="Clum A."/>
            <person name="Lindquist E."/>
            <person name="Daum C."/>
            <person name="Ramamoorthy G.K."/>
            <person name="Gryganskyi A."/>
            <person name="Culley D."/>
            <person name="Magnuson J.K."/>
            <person name="James T.Y."/>
            <person name="O'Malley M.A."/>
            <person name="Stajich J.E."/>
            <person name="Spatafora J.W."/>
            <person name="Visel A."/>
            <person name="Grigoriev I.V."/>
        </authorList>
    </citation>
    <scope>NUCLEOTIDE SEQUENCE [LARGE SCALE GENOMIC DNA]</scope>
    <source>
        <strain evidence="2 3">S4</strain>
    </source>
</reference>
<feature type="region of interest" description="Disordered" evidence="1">
    <location>
        <begin position="1"/>
        <end position="31"/>
    </location>
</feature>
<evidence type="ECO:0000313" key="2">
    <source>
        <dbReference type="EMBL" id="ORX82006.1"/>
    </source>
</evidence>
<proteinExistence type="predicted"/>
<evidence type="ECO:0000313" key="3">
    <source>
        <dbReference type="Proteomes" id="UP000193944"/>
    </source>
</evidence>
<dbReference type="OrthoDB" id="10580688at2759"/>
<protein>
    <submittedName>
        <fullName evidence="2">Uncharacterized protein</fullName>
    </submittedName>
</protein>
<evidence type="ECO:0000256" key="1">
    <source>
        <dbReference type="SAM" id="MobiDB-lite"/>
    </source>
</evidence>
<keyword evidence="3" id="KW-1185">Reference proteome</keyword>